<dbReference type="AlphaFoldDB" id="G3XV66"/>
<protein>
    <submittedName>
        <fullName evidence="1">Uncharacterized protein</fullName>
    </submittedName>
</protein>
<comment type="caution">
    <text evidence="1">The sequence shown here is derived from an EMBL/GenBank/DDBJ whole genome shotgun (WGS) entry which is preliminary data.</text>
</comment>
<accession>G3XV66</accession>
<proteinExistence type="predicted"/>
<evidence type="ECO:0000313" key="1">
    <source>
        <dbReference type="EMBL" id="EHA25119.1"/>
    </source>
</evidence>
<dbReference type="Proteomes" id="UP000009038">
    <property type="component" value="Unassembled WGS sequence"/>
</dbReference>
<dbReference type="VEuPathDB" id="FungiDB:ASPNIDRAFT2_42527"/>
<name>G3XV66_ASPNA</name>
<gene>
    <name evidence="1" type="ORF">ASPNIDRAFT_42527</name>
</gene>
<evidence type="ECO:0000313" key="2">
    <source>
        <dbReference type="Proteomes" id="UP000009038"/>
    </source>
</evidence>
<sequence length="126" mass="14688">MDEWMKRCRGEIDRLIDWIGLLFHEVGLTADQGVQKKACDRQARGIGMCQIDSDRDLMPRGVRGREKRGWETEVNRWLIRRQLGGAAHPDPRFVAMLLQRFDFLFVVLEHLYTNSIYAPLSSSLKQ</sequence>
<organism evidence="1 2">
    <name type="scientific">Aspergillus niger (strain ATCC 1015 / CBS 113.46 / FGSC A1144 / LSHB Ac4 / NCTC 3858a / NRRL 328 / USDA 3528.7)</name>
    <dbReference type="NCBI Taxonomy" id="380704"/>
    <lineage>
        <taxon>Eukaryota</taxon>
        <taxon>Fungi</taxon>
        <taxon>Dikarya</taxon>
        <taxon>Ascomycota</taxon>
        <taxon>Pezizomycotina</taxon>
        <taxon>Eurotiomycetes</taxon>
        <taxon>Eurotiomycetidae</taxon>
        <taxon>Eurotiales</taxon>
        <taxon>Aspergillaceae</taxon>
        <taxon>Aspergillus</taxon>
        <taxon>Aspergillus subgen. Circumdati</taxon>
    </lineage>
</organism>
<reference evidence="1 2" key="1">
    <citation type="journal article" date="2011" name="Genome Res.">
        <title>Comparative genomics of citric-acid-producing Aspergillus niger ATCC 1015 versus enzyme-producing CBS 513.88.</title>
        <authorList>
            <person name="Andersen M.R."/>
            <person name="Salazar M.P."/>
            <person name="Schaap P.J."/>
            <person name="van de Vondervoort P.J."/>
            <person name="Culley D."/>
            <person name="Thykaer J."/>
            <person name="Frisvad J.C."/>
            <person name="Nielsen K.F."/>
            <person name="Albang R."/>
            <person name="Albermann K."/>
            <person name="Berka R.M."/>
            <person name="Braus G.H."/>
            <person name="Braus-Stromeyer S.A."/>
            <person name="Corrochano L.M."/>
            <person name="Dai Z."/>
            <person name="van Dijck P.W."/>
            <person name="Hofmann G."/>
            <person name="Lasure L.L."/>
            <person name="Magnuson J.K."/>
            <person name="Menke H."/>
            <person name="Meijer M."/>
            <person name="Meijer S.L."/>
            <person name="Nielsen J.B."/>
            <person name="Nielsen M.L."/>
            <person name="van Ooyen A.J."/>
            <person name="Pel H.J."/>
            <person name="Poulsen L."/>
            <person name="Samson R.A."/>
            <person name="Stam H."/>
            <person name="Tsang A."/>
            <person name="van den Brink J.M."/>
            <person name="Atkins A."/>
            <person name="Aerts A."/>
            <person name="Shapiro H."/>
            <person name="Pangilinan J."/>
            <person name="Salamov A."/>
            <person name="Lou Y."/>
            <person name="Lindquist E."/>
            <person name="Lucas S."/>
            <person name="Grimwood J."/>
            <person name="Grigoriev I.V."/>
            <person name="Kubicek C.P."/>
            <person name="Martinez D."/>
            <person name="van Peij N.N."/>
            <person name="Roubos J.A."/>
            <person name="Nielsen J."/>
            <person name="Baker S.E."/>
        </authorList>
    </citation>
    <scope>NUCLEOTIDE SEQUENCE [LARGE SCALE GENOMIC DNA]</scope>
    <source>
        <strain evidence="2">ATCC 1015 / CBS 113.46 / FGSC A1144 / LSHB Ac4 / NCTC 3858a / NRRL 328 / USDA 3528.7</strain>
    </source>
</reference>
<dbReference type="EMBL" id="ACJE01000006">
    <property type="protein sequence ID" value="EHA25119.1"/>
    <property type="molecule type" value="Genomic_DNA"/>
</dbReference>
<dbReference type="HOGENOM" id="CLU_1981167_0_0_1"/>